<accession>A0ABW0N7M7</accession>
<proteinExistence type="predicted"/>
<gene>
    <name evidence="2" type="ORF">ACFPOE_00205</name>
</gene>
<comment type="caution">
    <text evidence="2">The sequence shown here is derived from an EMBL/GenBank/DDBJ whole genome shotgun (WGS) entry which is preliminary data.</text>
</comment>
<dbReference type="SUPFAM" id="SSF51004">
    <property type="entry name" value="C-terminal (heme d1) domain of cytochrome cd1-nitrite reductase"/>
    <property type="match status" value="1"/>
</dbReference>
<evidence type="ECO:0000313" key="2">
    <source>
        <dbReference type="EMBL" id="MFC5495942.1"/>
    </source>
</evidence>
<dbReference type="PROSITE" id="PS51257">
    <property type="entry name" value="PROKAR_LIPOPROTEIN"/>
    <property type="match status" value="1"/>
</dbReference>
<name>A0ABW0N7M7_9BURK</name>
<keyword evidence="3" id="KW-1185">Reference proteome</keyword>
<sequence>MRSLIVPFIGVALLATACGGGGASGPTQLGGVTPVTGVGVGTNFGFDLGLVSGNRYYFTDRNNASVDVFDTATSAQVGQIKGTGANAFAGVALTSTGSVDNSRSGPDGVNVVGNMLYAGDVNSVKVIDPATMQVVKTITVGTGGTRADEGCVDAVHGMYMISTPEAATPFATFINTATQQVVAQVTFTDPAGNPGGGLEQCRYDPGSDTFYVNNDGTTANPHGELNALPGAAIRAIPAGGTVNYTQLAGMRAYPEGNCDPTGLALGPGNDIAVNCREGTTGAPLLVQIMDRTNGNILASPNAGGGDQLEYDSATNRYYSAASRWTASGMASTGGGCSAASPCTPVLQIIDAATRTVALRLPSGNNAHSVAVDGATFKAFMPVSSGSSPGGCSTCTASDPAGLLTFSTK</sequence>
<feature type="chain" id="PRO_5045967538" evidence="1">
    <location>
        <begin position="18"/>
        <end position="408"/>
    </location>
</feature>
<dbReference type="InterPro" id="IPR015943">
    <property type="entry name" value="WD40/YVTN_repeat-like_dom_sf"/>
</dbReference>
<keyword evidence="1" id="KW-0732">Signal</keyword>
<reference evidence="3" key="1">
    <citation type="journal article" date="2019" name="Int. J. Syst. Evol. Microbiol.">
        <title>The Global Catalogue of Microorganisms (GCM) 10K type strain sequencing project: providing services to taxonomists for standard genome sequencing and annotation.</title>
        <authorList>
            <consortium name="The Broad Institute Genomics Platform"/>
            <consortium name="The Broad Institute Genome Sequencing Center for Infectious Disease"/>
            <person name="Wu L."/>
            <person name="Ma J."/>
        </authorList>
    </citation>
    <scope>NUCLEOTIDE SEQUENCE [LARGE SCALE GENOMIC DNA]</scope>
    <source>
        <strain evidence="3">CCUG 57401</strain>
    </source>
</reference>
<dbReference type="RefSeq" id="WP_376847978.1">
    <property type="nucleotide sequence ID" value="NZ_JBHSMF010000002.1"/>
</dbReference>
<feature type="signal peptide" evidence="1">
    <location>
        <begin position="1"/>
        <end position="17"/>
    </location>
</feature>
<evidence type="ECO:0000313" key="3">
    <source>
        <dbReference type="Proteomes" id="UP001596037"/>
    </source>
</evidence>
<organism evidence="2 3">
    <name type="scientific">Caenimonas terrae</name>
    <dbReference type="NCBI Taxonomy" id="696074"/>
    <lineage>
        <taxon>Bacteria</taxon>
        <taxon>Pseudomonadati</taxon>
        <taxon>Pseudomonadota</taxon>
        <taxon>Betaproteobacteria</taxon>
        <taxon>Burkholderiales</taxon>
        <taxon>Comamonadaceae</taxon>
        <taxon>Caenimonas</taxon>
    </lineage>
</organism>
<evidence type="ECO:0000256" key="1">
    <source>
        <dbReference type="SAM" id="SignalP"/>
    </source>
</evidence>
<protein>
    <submittedName>
        <fullName evidence="2">YncE family protein</fullName>
    </submittedName>
</protein>
<dbReference type="EMBL" id="JBHSMF010000002">
    <property type="protein sequence ID" value="MFC5495942.1"/>
    <property type="molecule type" value="Genomic_DNA"/>
</dbReference>
<dbReference type="Proteomes" id="UP001596037">
    <property type="component" value="Unassembled WGS sequence"/>
</dbReference>
<dbReference type="InterPro" id="IPR011048">
    <property type="entry name" value="Haem_d1_sf"/>
</dbReference>
<dbReference type="Gene3D" id="2.130.10.10">
    <property type="entry name" value="YVTN repeat-like/Quinoprotein amine dehydrogenase"/>
    <property type="match status" value="1"/>
</dbReference>